<dbReference type="KEGG" id="rtu:PR017_09640"/>
<evidence type="ECO:0000313" key="1">
    <source>
        <dbReference type="EMBL" id="WFR94113.1"/>
    </source>
</evidence>
<dbReference type="EMBL" id="CP117255">
    <property type="protein sequence ID" value="WFR94113.1"/>
    <property type="molecule type" value="Genomic_DNA"/>
</dbReference>
<reference evidence="1 2" key="1">
    <citation type="journal article" date="2018" name="Sci. Rep.">
        <title>Rhizobium tumorigenes sp. nov., a novel plant tumorigenic bacterium isolated from cane gall tumors on thornless blackberry.</title>
        <authorList>
            <person name="Kuzmanovi N."/>
            <person name="Smalla K."/>
            <person name="Gronow S."/>
            <person name="PuBawska J."/>
        </authorList>
    </citation>
    <scope>NUCLEOTIDE SEQUENCE [LARGE SCALE GENOMIC DNA]</scope>
    <source>
        <strain evidence="1 2">1078</strain>
    </source>
</reference>
<organism evidence="1 2">
    <name type="scientific">Rhizobium tumorigenes</name>
    <dbReference type="NCBI Taxonomy" id="2041385"/>
    <lineage>
        <taxon>Bacteria</taxon>
        <taxon>Pseudomonadati</taxon>
        <taxon>Pseudomonadota</taxon>
        <taxon>Alphaproteobacteria</taxon>
        <taxon>Hyphomicrobiales</taxon>
        <taxon>Rhizobiaceae</taxon>
        <taxon>Rhizobium/Agrobacterium group</taxon>
        <taxon>Rhizobium</taxon>
    </lineage>
</organism>
<protein>
    <submittedName>
        <fullName evidence="1">Uncharacterized protein</fullName>
    </submittedName>
</protein>
<dbReference type="AlphaFoldDB" id="A0AAF1KD14"/>
<proteinExistence type="predicted"/>
<evidence type="ECO:0000313" key="2">
    <source>
        <dbReference type="Proteomes" id="UP000249499"/>
    </source>
</evidence>
<accession>A0AAF1KD14</accession>
<dbReference type="RefSeq" id="WP_111222776.1">
    <property type="nucleotide sequence ID" value="NZ_CP117255.1"/>
</dbReference>
<gene>
    <name evidence="1" type="ORF">PR017_09640</name>
</gene>
<dbReference type="Proteomes" id="UP000249499">
    <property type="component" value="Chromosome"/>
</dbReference>
<reference evidence="2" key="2">
    <citation type="journal article" date="2023" name="MicrobiologyOpen">
        <title>Genomics of the tumorigenes clade of the family Rhizobiaceae and description of Rhizobium rhododendri sp. nov.</title>
        <authorList>
            <person name="Kuzmanovic N."/>
            <person name="diCenzo G.C."/>
            <person name="Bunk B."/>
            <person name="Sproeer C."/>
            <person name="Fruehling A."/>
            <person name="Neumann-Schaal M."/>
            <person name="Overmann J."/>
            <person name="Smalla K."/>
        </authorList>
    </citation>
    <scope>NUCLEOTIDE SEQUENCE [LARGE SCALE GENOMIC DNA]</scope>
    <source>
        <strain evidence="2">1078</strain>
    </source>
</reference>
<sequence length="86" mass="9313">MSRISELEDGAAICSILRQSVEQRIVTAGIKADVLAKIAPCQDALVSSVLTPVYRRVQLHPAILNAWLYSHPSVVEFTGIVNDPVA</sequence>
<keyword evidence="2" id="KW-1185">Reference proteome</keyword>
<name>A0AAF1KD14_9HYPH</name>